<name>M2WJT5_DOTSN</name>
<keyword evidence="2" id="KW-1185">Reference proteome</keyword>
<proteinExistence type="predicted"/>
<dbReference type="Proteomes" id="UP000016933">
    <property type="component" value="Unassembled WGS sequence"/>
</dbReference>
<dbReference type="AlphaFoldDB" id="M2WJT5"/>
<protein>
    <submittedName>
        <fullName evidence="1">Uncharacterized protein</fullName>
    </submittedName>
</protein>
<evidence type="ECO:0000313" key="1">
    <source>
        <dbReference type="EMBL" id="EME39223.1"/>
    </source>
</evidence>
<dbReference type="HOGENOM" id="CLU_1906677_0_0_1"/>
<reference evidence="1 2" key="2">
    <citation type="journal article" date="2012" name="PLoS Pathog.">
        <title>Diverse lifestyles and strategies of plant pathogenesis encoded in the genomes of eighteen Dothideomycetes fungi.</title>
        <authorList>
            <person name="Ohm R.A."/>
            <person name="Feau N."/>
            <person name="Henrissat B."/>
            <person name="Schoch C.L."/>
            <person name="Horwitz B.A."/>
            <person name="Barry K.W."/>
            <person name="Condon B.J."/>
            <person name="Copeland A.C."/>
            <person name="Dhillon B."/>
            <person name="Glaser F."/>
            <person name="Hesse C.N."/>
            <person name="Kosti I."/>
            <person name="LaButti K."/>
            <person name="Lindquist E.A."/>
            <person name="Lucas S."/>
            <person name="Salamov A.A."/>
            <person name="Bradshaw R.E."/>
            <person name="Ciuffetti L."/>
            <person name="Hamelin R.C."/>
            <person name="Kema G.H.J."/>
            <person name="Lawrence C."/>
            <person name="Scott J.A."/>
            <person name="Spatafora J.W."/>
            <person name="Turgeon B.G."/>
            <person name="de Wit P.J.G.M."/>
            <person name="Zhong S."/>
            <person name="Goodwin S.B."/>
            <person name="Grigoriev I.V."/>
        </authorList>
    </citation>
    <scope>NUCLEOTIDE SEQUENCE [LARGE SCALE GENOMIC DNA]</scope>
    <source>
        <strain evidence="2">NZE10 / CBS 128990</strain>
    </source>
</reference>
<accession>M2WJT5</accession>
<sequence length="133" mass="14465">MMSHDRDSFHEGKLSTTSTCVATNSRLSRSLTKRVKSSTVFVDSPAPQLDVSLLSSAIGDLGSSTRHEATSSPSHGPSDTMVRHLHVVSSIGHLLRTPLQPRSQAARDLLPTQSRRCLCSLGGHFRRSKLLSF</sequence>
<dbReference type="EMBL" id="KB446545">
    <property type="protein sequence ID" value="EME39223.1"/>
    <property type="molecule type" value="Genomic_DNA"/>
</dbReference>
<evidence type="ECO:0000313" key="2">
    <source>
        <dbReference type="Proteomes" id="UP000016933"/>
    </source>
</evidence>
<gene>
    <name evidence="1" type="ORF">DOTSEDRAFT_75075</name>
</gene>
<organism evidence="1 2">
    <name type="scientific">Dothistroma septosporum (strain NZE10 / CBS 128990)</name>
    <name type="common">Red band needle blight fungus</name>
    <name type="synonym">Mycosphaerella pini</name>
    <dbReference type="NCBI Taxonomy" id="675120"/>
    <lineage>
        <taxon>Eukaryota</taxon>
        <taxon>Fungi</taxon>
        <taxon>Dikarya</taxon>
        <taxon>Ascomycota</taxon>
        <taxon>Pezizomycotina</taxon>
        <taxon>Dothideomycetes</taxon>
        <taxon>Dothideomycetidae</taxon>
        <taxon>Mycosphaerellales</taxon>
        <taxon>Mycosphaerellaceae</taxon>
        <taxon>Dothistroma</taxon>
    </lineage>
</organism>
<reference evidence="2" key="1">
    <citation type="journal article" date="2012" name="PLoS Genet.">
        <title>The genomes of the fungal plant pathogens Cladosporium fulvum and Dothistroma septosporum reveal adaptation to different hosts and lifestyles but also signatures of common ancestry.</title>
        <authorList>
            <person name="de Wit P.J.G.M."/>
            <person name="van der Burgt A."/>
            <person name="Oekmen B."/>
            <person name="Stergiopoulos I."/>
            <person name="Abd-Elsalam K.A."/>
            <person name="Aerts A.L."/>
            <person name="Bahkali A.H."/>
            <person name="Beenen H.G."/>
            <person name="Chettri P."/>
            <person name="Cox M.P."/>
            <person name="Datema E."/>
            <person name="de Vries R.P."/>
            <person name="Dhillon B."/>
            <person name="Ganley A.R."/>
            <person name="Griffiths S.A."/>
            <person name="Guo Y."/>
            <person name="Hamelin R.C."/>
            <person name="Henrissat B."/>
            <person name="Kabir M.S."/>
            <person name="Jashni M.K."/>
            <person name="Kema G."/>
            <person name="Klaubauf S."/>
            <person name="Lapidus A."/>
            <person name="Levasseur A."/>
            <person name="Lindquist E."/>
            <person name="Mehrabi R."/>
            <person name="Ohm R.A."/>
            <person name="Owen T.J."/>
            <person name="Salamov A."/>
            <person name="Schwelm A."/>
            <person name="Schijlen E."/>
            <person name="Sun H."/>
            <person name="van den Burg H.A."/>
            <person name="van Ham R.C.H.J."/>
            <person name="Zhang S."/>
            <person name="Goodwin S.B."/>
            <person name="Grigoriev I.V."/>
            <person name="Collemare J."/>
            <person name="Bradshaw R.E."/>
        </authorList>
    </citation>
    <scope>NUCLEOTIDE SEQUENCE [LARGE SCALE GENOMIC DNA]</scope>
    <source>
        <strain evidence="2">NZE10 / CBS 128990</strain>
    </source>
</reference>